<dbReference type="Gene3D" id="3.40.50.2000">
    <property type="entry name" value="Glycogen Phosphorylase B"/>
    <property type="match status" value="1"/>
</dbReference>
<dbReference type="Pfam" id="PF26334">
    <property type="entry name" value="Gtf3_N"/>
    <property type="match status" value="1"/>
</dbReference>
<sequence>MFPESQHIFEHIDETMYEIADYVIAHNSKMKRYLIEHGVEESKIYELGIFDYLTNINPNNKSIRYSKTLNIAGNLDANKSNYIRELNGVDKTINFNLYGLNFDKNVLTSEAIHYKGAFPSDEIPSQLTEGFGLVWDGNTASCCAGNTGEYLKYNNPHKLSLYMVSGLPVVIWSQAAEAEFVKCNNVGLVVDSIEDFSIKFDNLSENDYYKMVENAKNVSYKLRNGEYLRKVIQDIIKDLK</sequence>
<feature type="domain" description="Glucosyltransferase 3-like C-terminal" evidence="3">
    <location>
        <begin position="69"/>
        <end position="234"/>
    </location>
</feature>
<reference evidence="4 5" key="1">
    <citation type="journal article" date="2009" name="Proc. Natl. Acad. Sci. U.S.A.">
        <title>Characterizing a model human gut microbiota composed of members of its two dominant bacterial phyla.</title>
        <authorList>
            <person name="Mahowald M.A."/>
            <person name="Rey F.E."/>
            <person name="Seedorf H."/>
            <person name="Turnbaugh P.J."/>
            <person name="Fulton R.S."/>
            <person name="Wollam A."/>
            <person name="Shah N."/>
            <person name="Wang C."/>
            <person name="Magrini V."/>
            <person name="Wilson R.K."/>
            <person name="Cantarel B.L."/>
            <person name="Coutinho P.M."/>
            <person name="Henrissat B."/>
            <person name="Crock L.W."/>
            <person name="Russell A."/>
            <person name="Verberkmoes N.C."/>
            <person name="Hettich R.L."/>
            <person name="Gordon J.I."/>
        </authorList>
    </citation>
    <scope>NUCLEOTIDE SEQUENCE [LARGE SCALE GENOMIC DNA]</scope>
    <source>
        <strain evidence="5">ATCC 27750 / DSM 3376 / VPI C15-48 / C15-B4</strain>
    </source>
</reference>
<evidence type="ECO:0008006" key="6">
    <source>
        <dbReference type="Google" id="ProtNLM"/>
    </source>
</evidence>
<evidence type="ECO:0000256" key="1">
    <source>
        <dbReference type="ARBA" id="ARBA00022679"/>
    </source>
</evidence>
<evidence type="ECO:0000313" key="4">
    <source>
        <dbReference type="EMBL" id="ACR71165.1"/>
    </source>
</evidence>
<evidence type="ECO:0000313" key="5">
    <source>
        <dbReference type="Proteomes" id="UP000001476"/>
    </source>
</evidence>
<dbReference type="eggNOG" id="COG0438">
    <property type="taxonomic scope" value="Bacteria"/>
</dbReference>
<dbReference type="Pfam" id="PF26337">
    <property type="entry name" value="Gtf3_C"/>
    <property type="match status" value="1"/>
</dbReference>
<dbReference type="InterPro" id="IPR058592">
    <property type="entry name" value="Gtf3_C"/>
</dbReference>
<evidence type="ECO:0000259" key="2">
    <source>
        <dbReference type="Pfam" id="PF26334"/>
    </source>
</evidence>
<evidence type="ECO:0000259" key="3">
    <source>
        <dbReference type="Pfam" id="PF26337"/>
    </source>
</evidence>
<dbReference type="InterPro" id="IPR058591">
    <property type="entry name" value="Gtf3_N"/>
</dbReference>
<dbReference type="EMBL" id="CP001104">
    <property type="protein sequence ID" value="ACR71165.1"/>
    <property type="molecule type" value="Genomic_DNA"/>
</dbReference>
<feature type="domain" description="Glucosyltransferase 3-like N-terminal" evidence="2">
    <location>
        <begin position="15"/>
        <end position="48"/>
    </location>
</feature>
<keyword evidence="1" id="KW-0808">Transferase</keyword>
<accession>C4Z1X5</accession>
<dbReference type="AlphaFoldDB" id="C4Z1X5"/>
<gene>
    <name evidence="4" type="ordered locus">EUBELI_00129</name>
</gene>
<name>C4Z1X5_LACE2</name>
<dbReference type="STRING" id="515620.EUBELI_00129"/>
<dbReference type="Proteomes" id="UP000001476">
    <property type="component" value="Chromosome"/>
</dbReference>
<dbReference type="KEGG" id="eel:EUBELI_00129"/>
<organism evidence="4 5">
    <name type="scientific">Lachnospira eligens (strain ATCC 27750 / DSM 3376 / VPI C15-48 / C15-B4)</name>
    <name type="common">Eubacterium eligens</name>
    <dbReference type="NCBI Taxonomy" id="515620"/>
    <lineage>
        <taxon>Bacteria</taxon>
        <taxon>Bacillati</taxon>
        <taxon>Bacillota</taxon>
        <taxon>Clostridia</taxon>
        <taxon>Lachnospirales</taxon>
        <taxon>Lachnospiraceae</taxon>
        <taxon>Lachnospira</taxon>
    </lineage>
</organism>
<dbReference type="HOGENOM" id="CLU_057651_1_1_9"/>
<proteinExistence type="predicted"/>
<protein>
    <recommendedName>
        <fullName evidence="6">Beta-1,6-galactofuranosyltransferase</fullName>
    </recommendedName>
</protein>
<keyword evidence="5" id="KW-1185">Reference proteome</keyword>